<gene>
    <name evidence="1" type="ORF">CEXT_517031</name>
</gene>
<name>A0AAV4XXP6_CAEEX</name>
<proteinExistence type="predicted"/>
<comment type="caution">
    <text evidence="1">The sequence shown here is derived from an EMBL/GenBank/DDBJ whole genome shotgun (WGS) entry which is preliminary data.</text>
</comment>
<organism evidence="1 2">
    <name type="scientific">Caerostris extrusa</name>
    <name type="common">Bark spider</name>
    <name type="synonym">Caerostris bankana</name>
    <dbReference type="NCBI Taxonomy" id="172846"/>
    <lineage>
        <taxon>Eukaryota</taxon>
        <taxon>Metazoa</taxon>
        <taxon>Ecdysozoa</taxon>
        <taxon>Arthropoda</taxon>
        <taxon>Chelicerata</taxon>
        <taxon>Arachnida</taxon>
        <taxon>Araneae</taxon>
        <taxon>Araneomorphae</taxon>
        <taxon>Entelegynae</taxon>
        <taxon>Araneoidea</taxon>
        <taxon>Araneidae</taxon>
        <taxon>Caerostris</taxon>
    </lineage>
</organism>
<protein>
    <submittedName>
        <fullName evidence="1">Uncharacterized protein</fullName>
    </submittedName>
</protein>
<reference evidence="1 2" key="1">
    <citation type="submission" date="2021-06" db="EMBL/GenBank/DDBJ databases">
        <title>Caerostris extrusa draft genome.</title>
        <authorList>
            <person name="Kono N."/>
            <person name="Arakawa K."/>
        </authorList>
    </citation>
    <scope>NUCLEOTIDE SEQUENCE [LARGE SCALE GENOMIC DNA]</scope>
</reference>
<evidence type="ECO:0000313" key="2">
    <source>
        <dbReference type="Proteomes" id="UP001054945"/>
    </source>
</evidence>
<dbReference type="Proteomes" id="UP001054945">
    <property type="component" value="Unassembled WGS sequence"/>
</dbReference>
<sequence>MFCLKPRAENSNVTDIPLREIDMRPSNPVLSQSPESFAGAQGVDGSFQTQNPALGRDACGTTQQAGQQQLQFCSLFSVIHPPALSLLDNLLICDIFCLHKARKSCNGETLIDSSVYFCLHLPQYQHILHKSFDLPEQLFCQVDIAAQCYLLSITETYGRSRDYQNSESVLMAVDYCAFLIFTAHRPEFFHTRRILPLADFI</sequence>
<dbReference type="EMBL" id="BPLR01018428">
    <property type="protein sequence ID" value="GIY99534.1"/>
    <property type="molecule type" value="Genomic_DNA"/>
</dbReference>
<accession>A0AAV4XXP6</accession>
<keyword evidence="2" id="KW-1185">Reference proteome</keyword>
<evidence type="ECO:0000313" key="1">
    <source>
        <dbReference type="EMBL" id="GIY99534.1"/>
    </source>
</evidence>
<dbReference type="AlphaFoldDB" id="A0AAV4XXP6"/>